<dbReference type="NCBIfam" id="NF038403">
    <property type="entry name" value="perm_prefix_1"/>
    <property type="match status" value="1"/>
</dbReference>
<proteinExistence type="predicted"/>
<keyword evidence="3" id="KW-1185">Reference proteome</keyword>
<name>A0A1I3S3W3_HALDA</name>
<keyword evidence="1" id="KW-0472">Membrane</keyword>
<evidence type="ECO:0000313" key="3">
    <source>
        <dbReference type="Proteomes" id="UP000183557"/>
    </source>
</evidence>
<gene>
    <name evidence="2" type="ORF">SAMN04487936_102506</name>
</gene>
<dbReference type="OrthoDB" id="2963492at2"/>
<keyword evidence="1" id="KW-1133">Transmembrane helix</keyword>
<dbReference type="RefSeq" id="WP_075035562.1">
    <property type="nucleotide sequence ID" value="NZ_FOSB01000002.1"/>
</dbReference>
<protein>
    <submittedName>
        <fullName evidence="2">Uncharacterized protein</fullName>
    </submittedName>
</protein>
<feature type="transmembrane region" description="Helical" evidence="1">
    <location>
        <begin position="125"/>
        <end position="145"/>
    </location>
</feature>
<feature type="transmembrane region" description="Helical" evidence="1">
    <location>
        <begin position="160"/>
        <end position="181"/>
    </location>
</feature>
<evidence type="ECO:0000256" key="1">
    <source>
        <dbReference type="SAM" id="Phobius"/>
    </source>
</evidence>
<accession>A0A1I3S3W3</accession>
<organism evidence="2 3">
    <name type="scientific">Halobacillus dabanensis</name>
    <dbReference type="NCBI Taxonomy" id="240302"/>
    <lineage>
        <taxon>Bacteria</taxon>
        <taxon>Bacillati</taxon>
        <taxon>Bacillota</taxon>
        <taxon>Bacilli</taxon>
        <taxon>Bacillales</taxon>
        <taxon>Bacillaceae</taxon>
        <taxon>Halobacillus</taxon>
    </lineage>
</organism>
<dbReference type="Proteomes" id="UP000183557">
    <property type="component" value="Unassembled WGS sequence"/>
</dbReference>
<dbReference type="EMBL" id="FOSB01000002">
    <property type="protein sequence ID" value="SFJ52762.1"/>
    <property type="molecule type" value="Genomic_DNA"/>
</dbReference>
<keyword evidence="1" id="KW-0812">Transmembrane</keyword>
<feature type="transmembrane region" description="Helical" evidence="1">
    <location>
        <begin position="187"/>
        <end position="211"/>
    </location>
</feature>
<feature type="transmembrane region" description="Helical" evidence="1">
    <location>
        <begin position="97"/>
        <end position="119"/>
    </location>
</feature>
<evidence type="ECO:0000313" key="2">
    <source>
        <dbReference type="EMBL" id="SFJ52762.1"/>
    </source>
</evidence>
<reference evidence="3" key="1">
    <citation type="submission" date="2016-10" db="EMBL/GenBank/DDBJ databases">
        <authorList>
            <person name="Varghese N."/>
            <person name="Submissions S."/>
        </authorList>
    </citation>
    <scope>NUCLEOTIDE SEQUENCE [LARGE SCALE GENOMIC DNA]</scope>
    <source>
        <strain evidence="3">CGMCC 1.3704</strain>
    </source>
</reference>
<dbReference type="InterPro" id="IPR047928">
    <property type="entry name" value="Perm_prefix_1"/>
</dbReference>
<dbReference type="AlphaFoldDB" id="A0A1I3S3W3"/>
<sequence>MTQKNKTDKKIQNYLDREFAGIGESQQLFELKEELYMNLKEKVRDFEKEGKTEDEAFKEAISSMGDLSGLKEDMRQIGDDHTKKAVYTSMASRVSTAGLIIGILVIVFGALTSAMLYFMDLPGEAVFGPSIFIVVGGAIVTYSVLTRETAAKYAMNKIRALLYALAIGLLLFSLSVALLSGMATGEVFVAISSFMVFFIIGLGLLLGLLFSKGTDRTKGRMG</sequence>